<protein>
    <submittedName>
        <fullName evidence="6">TetR family transcriptional regulator</fullName>
    </submittedName>
</protein>
<dbReference type="EMBL" id="CP013067">
    <property type="protein sequence ID" value="ALP40605.1"/>
    <property type="molecule type" value="Genomic_DNA"/>
</dbReference>
<dbReference type="AlphaFoldDB" id="A0A0S2SFZ5"/>
<dbReference type="InterPro" id="IPR011075">
    <property type="entry name" value="TetR_C"/>
</dbReference>
<dbReference type="Proteomes" id="UP000058114">
    <property type="component" value="Chromosome"/>
</dbReference>
<dbReference type="Pfam" id="PF00440">
    <property type="entry name" value="TetR_N"/>
    <property type="match status" value="1"/>
</dbReference>
<evidence type="ECO:0000256" key="1">
    <source>
        <dbReference type="ARBA" id="ARBA00023015"/>
    </source>
</evidence>
<dbReference type="PATRIC" id="fig|652.5.peg.3591"/>
<dbReference type="GO" id="GO:0003677">
    <property type="term" value="F:DNA binding"/>
    <property type="evidence" value="ECO:0007669"/>
    <property type="project" value="UniProtKB-UniRule"/>
</dbReference>
<reference evidence="7" key="1">
    <citation type="submission" date="2015-10" db="EMBL/GenBank/DDBJ databases">
        <title>Complete Genome Sequence of Aeromonas schubertii strain WL1483.</title>
        <authorList>
            <person name="Liu L."/>
        </authorList>
    </citation>
    <scope>NUCLEOTIDE SEQUENCE [LARGE SCALE GENOMIC DNA]</scope>
    <source>
        <strain evidence="7">WL1483</strain>
    </source>
</reference>
<sequence>MRSAEFDREQVLTNAMEVFRSKGYAKATMQELVAATGLHPGSLYGAFGNKRGLLLAAVDHYVESRRQQRRDLMAGCSPLAGIRAYLIHLSDELIQCTCLVTRTVMELDQDEEVRERLARVYQDLESDLAVALRAAIEQGELPAAEVATLSAYLLVGGQGLVTFAQCRRDPALSLAVVEQLLAGLAAR</sequence>
<dbReference type="SUPFAM" id="SSF46689">
    <property type="entry name" value="Homeodomain-like"/>
    <property type="match status" value="1"/>
</dbReference>
<accession>A0A0S2SFZ5</accession>
<gene>
    <name evidence="6" type="ORF">WL1483_1186</name>
</gene>
<dbReference type="KEGG" id="asr:WL1483_1186"/>
<name>A0A0S2SFZ5_9GAMM</name>
<evidence type="ECO:0000259" key="5">
    <source>
        <dbReference type="PROSITE" id="PS50977"/>
    </source>
</evidence>
<feature type="DNA-binding region" description="H-T-H motif" evidence="4">
    <location>
        <begin position="28"/>
        <end position="47"/>
    </location>
</feature>
<keyword evidence="2 4" id="KW-0238">DNA-binding</keyword>
<evidence type="ECO:0000313" key="7">
    <source>
        <dbReference type="Proteomes" id="UP000058114"/>
    </source>
</evidence>
<dbReference type="InterPro" id="IPR001647">
    <property type="entry name" value="HTH_TetR"/>
</dbReference>
<dbReference type="RefSeq" id="WP_060587328.1">
    <property type="nucleotide sequence ID" value="NZ_CP013067.1"/>
</dbReference>
<dbReference type="InterPro" id="IPR009057">
    <property type="entry name" value="Homeodomain-like_sf"/>
</dbReference>
<reference evidence="6 7" key="2">
    <citation type="journal article" date="2016" name="Genome Announc.">
        <title>Complete Genome Sequence of the Highly Virulent Aeromonas schubertii Strain WL1483, Isolated from Diseased Snakehead Fish (Channa argus) in China.</title>
        <authorList>
            <person name="Liu L."/>
            <person name="Li N."/>
            <person name="Zhang D."/>
            <person name="Fu X."/>
            <person name="Shi C."/>
            <person name="Lin Q."/>
            <person name="Hao G."/>
        </authorList>
    </citation>
    <scope>NUCLEOTIDE SEQUENCE [LARGE SCALE GENOMIC DNA]</scope>
    <source>
        <strain evidence="6 7">WL1483</strain>
    </source>
</reference>
<dbReference type="SUPFAM" id="SSF48498">
    <property type="entry name" value="Tetracyclin repressor-like, C-terminal domain"/>
    <property type="match status" value="1"/>
</dbReference>
<dbReference type="InterPro" id="IPR036271">
    <property type="entry name" value="Tet_transcr_reg_TetR-rel_C_sf"/>
</dbReference>
<proteinExistence type="predicted"/>
<dbReference type="PRINTS" id="PR00455">
    <property type="entry name" value="HTHTETR"/>
</dbReference>
<evidence type="ECO:0000256" key="2">
    <source>
        <dbReference type="ARBA" id="ARBA00023125"/>
    </source>
</evidence>
<dbReference type="Gene3D" id="1.10.357.10">
    <property type="entry name" value="Tetracycline Repressor, domain 2"/>
    <property type="match status" value="1"/>
</dbReference>
<evidence type="ECO:0000256" key="3">
    <source>
        <dbReference type="ARBA" id="ARBA00023163"/>
    </source>
</evidence>
<dbReference type="InterPro" id="IPR023772">
    <property type="entry name" value="DNA-bd_HTH_TetR-type_CS"/>
</dbReference>
<evidence type="ECO:0000313" key="6">
    <source>
        <dbReference type="EMBL" id="ALP40605.1"/>
    </source>
</evidence>
<dbReference type="PANTHER" id="PTHR47506">
    <property type="entry name" value="TRANSCRIPTIONAL REGULATORY PROTEIN"/>
    <property type="match status" value="1"/>
</dbReference>
<dbReference type="PANTHER" id="PTHR47506:SF8">
    <property type="entry name" value="REPRESSOR OF PUTATIVE XENOBIOTIC REDUCTASE TETR FAMILY-RELATED"/>
    <property type="match status" value="1"/>
</dbReference>
<dbReference type="Pfam" id="PF16925">
    <property type="entry name" value="TetR_C_13"/>
    <property type="match status" value="1"/>
</dbReference>
<organism evidence="6 7">
    <name type="scientific">Aeromonas schubertii</name>
    <dbReference type="NCBI Taxonomy" id="652"/>
    <lineage>
        <taxon>Bacteria</taxon>
        <taxon>Pseudomonadati</taxon>
        <taxon>Pseudomonadota</taxon>
        <taxon>Gammaproteobacteria</taxon>
        <taxon>Aeromonadales</taxon>
        <taxon>Aeromonadaceae</taxon>
        <taxon>Aeromonas</taxon>
    </lineage>
</organism>
<keyword evidence="1" id="KW-0805">Transcription regulation</keyword>
<keyword evidence="3" id="KW-0804">Transcription</keyword>
<dbReference type="PROSITE" id="PS01081">
    <property type="entry name" value="HTH_TETR_1"/>
    <property type="match status" value="1"/>
</dbReference>
<dbReference type="PROSITE" id="PS50977">
    <property type="entry name" value="HTH_TETR_2"/>
    <property type="match status" value="1"/>
</dbReference>
<dbReference type="Gene3D" id="1.10.10.60">
    <property type="entry name" value="Homeodomain-like"/>
    <property type="match status" value="1"/>
</dbReference>
<evidence type="ECO:0000256" key="4">
    <source>
        <dbReference type="PROSITE-ProRule" id="PRU00335"/>
    </source>
</evidence>
<feature type="domain" description="HTH tetR-type" evidence="5">
    <location>
        <begin position="5"/>
        <end position="65"/>
    </location>
</feature>